<feature type="domain" description="GPI inositol-deacylase winged helix" evidence="3">
    <location>
        <begin position="461"/>
        <end position="537"/>
    </location>
</feature>
<feature type="repeat" description="ANK" evidence="2">
    <location>
        <begin position="925"/>
        <end position="957"/>
    </location>
</feature>
<keyword evidence="2" id="KW-0040">ANK repeat</keyword>
<dbReference type="SMART" id="SM00248">
    <property type="entry name" value="ANK"/>
    <property type="match status" value="10"/>
</dbReference>
<dbReference type="Pfam" id="PF22939">
    <property type="entry name" value="WHD_GPIID"/>
    <property type="match status" value="1"/>
</dbReference>
<dbReference type="InterPro" id="IPR056884">
    <property type="entry name" value="NPHP3-like_N"/>
</dbReference>
<accession>A0A7R7WG10</accession>
<dbReference type="PROSITE" id="PS50297">
    <property type="entry name" value="ANK_REP_REGION"/>
    <property type="match status" value="8"/>
</dbReference>
<dbReference type="Pfam" id="PF12796">
    <property type="entry name" value="Ank_2"/>
    <property type="match status" value="3"/>
</dbReference>
<dbReference type="GeneID" id="64963165"/>
<dbReference type="Pfam" id="PF13637">
    <property type="entry name" value="Ank_4"/>
    <property type="match status" value="1"/>
</dbReference>
<feature type="repeat" description="ANK" evidence="2">
    <location>
        <begin position="959"/>
        <end position="991"/>
    </location>
</feature>
<dbReference type="SUPFAM" id="SSF48403">
    <property type="entry name" value="Ankyrin repeat"/>
    <property type="match status" value="2"/>
</dbReference>
<dbReference type="InterPro" id="IPR002110">
    <property type="entry name" value="Ankyrin_rpt"/>
</dbReference>
<dbReference type="Pfam" id="PF00023">
    <property type="entry name" value="Ank"/>
    <property type="match status" value="1"/>
</dbReference>
<dbReference type="Gene3D" id="3.40.50.300">
    <property type="entry name" value="P-loop containing nucleotide triphosphate hydrolases"/>
    <property type="match status" value="1"/>
</dbReference>
<dbReference type="OrthoDB" id="195446at2759"/>
<dbReference type="InterPro" id="IPR036770">
    <property type="entry name" value="Ankyrin_rpt-contain_sf"/>
</dbReference>
<dbReference type="PROSITE" id="PS50088">
    <property type="entry name" value="ANK_REPEAT"/>
    <property type="match status" value="8"/>
</dbReference>
<dbReference type="Proteomes" id="UP000661280">
    <property type="component" value="Chromosome 6"/>
</dbReference>
<protein>
    <recommendedName>
        <fullName evidence="7">Ankyrin repeat-containing protein</fullName>
    </recommendedName>
</protein>
<feature type="repeat" description="ANK" evidence="2">
    <location>
        <begin position="825"/>
        <end position="857"/>
    </location>
</feature>
<evidence type="ECO:0000313" key="5">
    <source>
        <dbReference type="EMBL" id="BCS01844.1"/>
    </source>
</evidence>
<dbReference type="Gene3D" id="1.25.40.20">
    <property type="entry name" value="Ankyrin repeat-containing domain"/>
    <property type="match status" value="3"/>
</dbReference>
<sequence>MSLGYGVGDFLAVVNLAKAIRVRFVRAPDQFRHISEASKTLCNVLRDIKDIYEQAELDTQQEKHLDEISRSCRSGLNELLSKLDQYQELDPGTNSLGGTCRRVWKRLKWDQAEMAEICQRIQSNVHIFHLFSTSLTSQVAFATNELVHRVNNTMEDKAQHKLLEWLTTVNYATQQEEYLKRRQEGTGKWLLGTDKFQQWIDNENKNILCTGIPGAGKTILTAVVIEYLEEKCKHDRNCGLAYIYCNFRCHHEQSVDDILASLIKQLCQRMSSLPEDIKTLYAQHKKRQTRPKLDELSESLSVLLGHFSRIFIVVDALDEYSSRGEALRRLLSELFRLQSNSTVSIFATSRHSPWIQSAFEGCLQQEVSAATEDVEAYLRGHMSDLSRAVLRDKDLQEEIVKAITKTVDGMFLLAQLHLDSLRGKLSVTAVKKTLEKLPTGTDAYDIAYEEAMERINGKTEGEKELAIQILAWITCAQVPLMIEQLQFGLAVEPDEAKFDPDNLPDTQDMVAVCAGLVTIDEKCRIIRLVHHTAQEYFERSQTKWFPRAHYEMARVCVAYLSSSLRVGVDLPSSGYSFYYYCCSYWYDHFKLARAEPGLVLGFLQDTKKLAHCFRQSFTFMTTETVFRLSAILPDSVTKAQLAAYFGFDSALKELIEAGHCFNALDAANRSPLSWAADNGHEAATRGLFLDHQDRWGFTPLALAATNGYCKVVSLLLSNGVSPDLKSNDGRTPLMLACEQRPGRVSRPLRMLIGIKKIIEGHLELRSSTFYSYKRVVELLLEADCDPNSKDERGRTALHLAAGILDTEIIKLLLAKGADPLSTDNAGQTPLFYAAGHGNAMGVRLLLEQGVNPNHLSDIGTTPLLLACKWQATDVVRDLLDCGADPSLADHRIGRTPLVWAAAKGCDSMVETLLRRGIDVDSQGRDGWTALLAAIVFAHRTTVRKLVKHGADPNLPGPRHGRTPLWWAARMGDEIILKQILESGGDPDAADKQGTTPLMKAASAGYANIVRLLLGTGNVNPERRNKRGDDATTKARCRGHDRIALLLEVNMDIKETLKVKDIPAERADARLCTNCGLRGQFQDFPRCQHCLHATKVRSVFCSTCDDFLTVYCASPIHRNGALKSKISYARARKVI</sequence>
<dbReference type="Pfam" id="PF24883">
    <property type="entry name" value="NPHP3_N"/>
    <property type="match status" value="1"/>
</dbReference>
<feature type="repeat" description="ANK" evidence="2">
    <location>
        <begin position="792"/>
        <end position="824"/>
    </location>
</feature>
<dbReference type="PANTHER" id="PTHR10039">
    <property type="entry name" value="AMELOGENIN"/>
    <property type="match status" value="1"/>
</dbReference>
<dbReference type="EMBL" id="AP024430">
    <property type="protein sequence ID" value="BCS01844.1"/>
    <property type="molecule type" value="Genomic_DNA"/>
</dbReference>
<dbReference type="InterPro" id="IPR054471">
    <property type="entry name" value="GPIID_WHD"/>
</dbReference>
<reference evidence="5" key="2">
    <citation type="submission" date="2021-02" db="EMBL/GenBank/DDBJ databases">
        <title>Aspergillus luchuensis mut. kawachii IFO 4304 genome sequence.</title>
        <authorList>
            <person name="Mori K."/>
            <person name="Kadooka C."/>
            <person name="Goto M."/>
            <person name="Futagami T."/>
        </authorList>
    </citation>
    <scope>NUCLEOTIDE SEQUENCE</scope>
    <source>
        <strain evidence="5">IFO 4308</strain>
    </source>
</reference>
<organism evidence="5 6">
    <name type="scientific">Aspergillus kawachii</name>
    <name type="common">White koji mold</name>
    <name type="synonym">Aspergillus awamori var. kawachi</name>
    <dbReference type="NCBI Taxonomy" id="1069201"/>
    <lineage>
        <taxon>Eukaryota</taxon>
        <taxon>Fungi</taxon>
        <taxon>Dikarya</taxon>
        <taxon>Ascomycota</taxon>
        <taxon>Pezizomycotina</taxon>
        <taxon>Eurotiomycetes</taxon>
        <taxon>Eurotiomycetidae</taxon>
        <taxon>Eurotiales</taxon>
        <taxon>Aspergillaceae</taxon>
        <taxon>Aspergillus</taxon>
        <taxon>Aspergillus subgen. Circumdati</taxon>
    </lineage>
</organism>
<feature type="domain" description="Nephrocystin 3-like N-terminal" evidence="4">
    <location>
        <begin position="185"/>
        <end position="350"/>
    </location>
</feature>
<dbReference type="PANTHER" id="PTHR10039:SF15">
    <property type="entry name" value="NACHT DOMAIN-CONTAINING PROTEIN"/>
    <property type="match status" value="1"/>
</dbReference>
<reference evidence="5" key="1">
    <citation type="submission" date="2021-01" db="EMBL/GenBank/DDBJ databases">
        <authorList>
            <consortium name="Aspergillus luchuensis mut. kawachii IFO 4304 genome sequencing consortium"/>
            <person name="Kazuki M."/>
            <person name="Futagami T."/>
        </authorList>
    </citation>
    <scope>NUCLEOTIDE SEQUENCE</scope>
    <source>
        <strain evidence="5">IFO 4308</strain>
    </source>
</reference>
<evidence type="ECO:0000256" key="2">
    <source>
        <dbReference type="PROSITE-ProRule" id="PRU00023"/>
    </source>
</evidence>
<dbReference type="SUPFAM" id="SSF52540">
    <property type="entry name" value="P-loop containing nucleoside triphosphate hydrolases"/>
    <property type="match status" value="1"/>
</dbReference>
<dbReference type="KEGG" id="aluc:AKAW2_60108A"/>
<dbReference type="AlphaFoldDB" id="A0A7R7WG10"/>
<keyword evidence="6" id="KW-1185">Reference proteome</keyword>
<proteinExistence type="predicted"/>
<keyword evidence="1" id="KW-0677">Repeat</keyword>
<evidence type="ECO:0000259" key="4">
    <source>
        <dbReference type="Pfam" id="PF24883"/>
    </source>
</evidence>
<feature type="repeat" description="ANK" evidence="2">
    <location>
        <begin position="858"/>
        <end position="890"/>
    </location>
</feature>
<dbReference type="RefSeq" id="XP_041545606.1">
    <property type="nucleotide sequence ID" value="XM_041692196.1"/>
</dbReference>
<evidence type="ECO:0000313" key="6">
    <source>
        <dbReference type="Proteomes" id="UP000661280"/>
    </source>
</evidence>
<feature type="repeat" description="ANK" evidence="2">
    <location>
        <begin position="695"/>
        <end position="727"/>
    </location>
</feature>
<evidence type="ECO:0000259" key="3">
    <source>
        <dbReference type="Pfam" id="PF22939"/>
    </source>
</evidence>
<feature type="repeat" description="ANK" evidence="2">
    <location>
        <begin position="992"/>
        <end position="1016"/>
    </location>
</feature>
<feature type="repeat" description="ANK" evidence="2">
    <location>
        <begin position="892"/>
        <end position="924"/>
    </location>
</feature>
<dbReference type="InterPro" id="IPR027417">
    <property type="entry name" value="P-loop_NTPase"/>
</dbReference>
<name>A0A7R7WG10_ASPKA</name>
<gene>
    <name evidence="5" type="ORF">AKAW2_60108A</name>
</gene>
<evidence type="ECO:0000256" key="1">
    <source>
        <dbReference type="ARBA" id="ARBA00022737"/>
    </source>
</evidence>
<evidence type="ECO:0008006" key="7">
    <source>
        <dbReference type="Google" id="ProtNLM"/>
    </source>
</evidence>